<name>L9XX81_9EURY</name>
<gene>
    <name evidence="2" type="ORF">C492_02392</name>
</gene>
<comment type="caution">
    <text evidence="2">The sequence shown here is derived from an EMBL/GenBank/DDBJ whole genome shotgun (WGS) entry which is preliminary data.</text>
</comment>
<evidence type="ECO:0000313" key="3">
    <source>
        <dbReference type="Proteomes" id="UP000011531"/>
    </source>
</evidence>
<organism evidence="2 3">
    <name type="scientific">Natronococcus jeotgali DSM 18795</name>
    <dbReference type="NCBI Taxonomy" id="1227498"/>
    <lineage>
        <taxon>Archaea</taxon>
        <taxon>Methanobacteriati</taxon>
        <taxon>Methanobacteriota</taxon>
        <taxon>Stenosarchaea group</taxon>
        <taxon>Halobacteria</taxon>
        <taxon>Halobacteriales</taxon>
        <taxon>Natrialbaceae</taxon>
        <taxon>Natronococcus</taxon>
    </lineage>
</organism>
<sequence>MLPVRDGAAPGETAQFGRERARIRSDERVGRSRIVAANGSSAVRSAESDGNGEIGADPPNRGTRSRSCESFAGFGLKTK</sequence>
<proteinExistence type="predicted"/>
<evidence type="ECO:0000313" key="2">
    <source>
        <dbReference type="EMBL" id="ELY66016.1"/>
    </source>
</evidence>
<protein>
    <submittedName>
        <fullName evidence="2">Uncharacterized protein</fullName>
    </submittedName>
</protein>
<dbReference type="EMBL" id="AOIA01000020">
    <property type="protein sequence ID" value="ELY66016.1"/>
    <property type="molecule type" value="Genomic_DNA"/>
</dbReference>
<evidence type="ECO:0000256" key="1">
    <source>
        <dbReference type="SAM" id="MobiDB-lite"/>
    </source>
</evidence>
<feature type="region of interest" description="Disordered" evidence="1">
    <location>
        <begin position="1"/>
        <end position="79"/>
    </location>
</feature>
<reference evidence="2 3" key="1">
    <citation type="journal article" date="2014" name="PLoS Genet.">
        <title>Phylogenetically driven sequencing of extremely halophilic archaea reveals strategies for static and dynamic osmo-response.</title>
        <authorList>
            <person name="Becker E.A."/>
            <person name="Seitzer P.M."/>
            <person name="Tritt A."/>
            <person name="Larsen D."/>
            <person name="Krusor M."/>
            <person name="Yao A.I."/>
            <person name="Wu D."/>
            <person name="Madern D."/>
            <person name="Eisen J.A."/>
            <person name="Darling A.E."/>
            <person name="Facciotti M.T."/>
        </authorList>
    </citation>
    <scope>NUCLEOTIDE SEQUENCE [LARGE SCALE GENOMIC DNA]</scope>
    <source>
        <strain evidence="2 3">DSM 18795</strain>
    </source>
</reference>
<keyword evidence="3" id="KW-1185">Reference proteome</keyword>
<dbReference type="AlphaFoldDB" id="L9XX81"/>
<dbReference type="STRING" id="1227498.C492_02392"/>
<accession>L9XX81</accession>
<dbReference type="Proteomes" id="UP000011531">
    <property type="component" value="Unassembled WGS sequence"/>
</dbReference>
<feature type="compositionally biased region" description="Basic and acidic residues" evidence="1">
    <location>
        <begin position="17"/>
        <end position="30"/>
    </location>
</feature>